<dbReference type="OrthoDB" id="2818246at2759"/>
<evidence type="ECO:0000313" key="2">
    <source>
        <dbReference type="EMBL" id="TGJ83769.1"/>
    </source>
</evidence>
<proteinExistence type="predicted"/>
<dbReference type="InterPro" id="IPR000994">
    <property type="entry name" value="Pept_M24"/>
</dbReference>
<dbReference type="InterPro" id="IPR036005">
    <property type="entry name" value="Creatinase/aminopeptidase-like"/>
</dbReference>
<dbReference type="AlphaFoldDB" id="A0A4Z0YHH6"/>
<name>A0A4Z0YHH6_9PEZI</name>
<reference evidence="2 3" key="1">
    <citation type="submission" date="2019-03" db="EMBL/GenBank/DDBJ databases">
        <title>Draft genome sequence of Xylaria hypoxylon DSM 108379, a ubiquitous saprotrophic-parasitic fungi on hardwood.</title>
        <authorList>
            <person name="Buettner E."/>
            <person name="Leonhardt S."/>
            <person name="Gebauer A.M."/>
            <person name="Liers C."/>
            <person name="Hofrichter M."/>
            <person name="Kellner H."/>
        </authorList>
    </citation>
    <scope>NUCLEOTIDE SEQUENCE [LARGE SCALE GENOMIC DNA]</scope>
    <source>
        <strain evidence="2 3">DSM 108379</strain>
    </source>
</reference>
<feature type="domain" description="Peptidase M24" evidence="1">
    <location>
        <begin position="18"/>
        <end position="182"/>
    </location>
</feature>
<evidence type="ECO:0000259" key="1">
    <source>
        <dbReference type="Pfam" id="PF00557"/>
    </source>
</evidence>
<sequence>MSGTLNTEEQQRAASLLDAQTKALQLFDEIAKDLIRAGVSEKELSKEIHELGARRHGIKTHWHKRVVRSGPNTLQPYNENPPDRIIEADDILFVDLGPVFEAWEADFGRTYVLGDDPLKKKLRDTLEPVWRDVKSQFEKSPDMTGDELYAIARRTAELEGWEFGGAIAGHLVGLFPHERIPNDKKSLYITEGNQERMQSLGKDGRQRHWILEIHLVDREKQIGGFFEQLLTVG</sequence>
<gene>
    <name evidence="2" type="ORF">E0Z10_g4989</name>
</gene>
<dbReference type="Proteomes" id="UP000297716">
    <property type="component" value="Unassembled WGS sequence"/>
</dbReference>
<dbReference type="SUPFAM" id="SSF55920">
    <property type="entry name" value="Creatinase/aminopeptidase"/>
    <property type="match status" value="1"/>
</dbReference>
<dbReference type="Gene3D" id="3.90.230.10">
    <property type="entry name" value="Creatinase/methionine aminopeptidase superfamily"/>
    <property type="match status" value="1"/>
</dbReference>
<dbReference type="InterPro" id="IPR050659">
    <property type="entry name" value="Peptidase_M24B"/>
</dbReference>
<accession>A0A4Z0YHH6</accession>
<dbReference type="PANTHER" id="PTHR46112">
    <property type="entry name" value="AMINOPEPTIDASE"/>
    <property type="match status" value="1"/>
</dbReference>
<dbReference type="EMBL" id="SKBN01000084">
    <property type="protein sequence ID" value="TGJ83769.1"/>
    <property type="molecule type" value="Genomic_DNA"/>
</dbReference>
<dbReference type="PANTHER" id="PTHR46112:SF2">
    <property type="entry name" value="XAA-PRO AMINOPEPTIDASE P-RELATED"/>
    <property type="match status" value="1"/>
</dbReference>
<evidence type="ECO:0000313" key="3">
    <source>
        <dbReference type="Proteomes" id="UP000297716"/>
    </source>
</evidence>
<dbReference type="CDD" id="cd01066">
    <property type="entry name" value="APP_MetAP"/>
    <property type="match status" value="1"/>
</dbReference>
<organism evidence="2 3">
    <name type="scientific">Xylaria hypoxylon</name>
    <dbReference type="NCBI Taxonomy" id="37992"/>
    <lineage>
        <taxon>Eukaryota</taxon>
        <taxon>Fungi</taxon>
        <taxon>Dikarya</taxon>
        <taxon>Ascomycota</taxon>
        <taxon>Pezizomycotina</taxon>
        <taxon>Sordariomycetes</taxon>
        <taxon>Xylariomycetidae</taxon>
        <taxon>Xylariales</taxon>
        <taxon>Xylariaceae</taxon>
        <taxon>Xylaria</taxon>
    </lineage>
</organism>
<protein>
    <recommendedName>
        <fullName evidence="1">Peptidase M24 domain-containing protein</fullName>
    </recommendedName>
</protein>
<keyword evidence="3" id="KW-1185">Reference proteome</keyword>
<comment type="caution">
    <text evidence="2">The sequence shown here is derived from an EMBL/GenBank/DDBJ whole genome shotgun (WGS) entry which is preliminary data.</text>
</comment>
<dbReference type="Pfam" id="PF00557">
    <property type="entry name" value="Peptidase_M24"/>
    <property type="match status" value="1"/>
</dbReference>